<keyword evidence="6" id="KW-0067">ATP-binding</keyword>
<feature type="domain" description="Histidine kinase" evidence="5">
    <location>
        <begin position="25"/>
        <end position="76"/>
    </location>
</feature>
<evidence type="ECO:0000256" key="3">
    <source>
        <dbReference type="ARBA" id="ARBA00022679"/>
    </source>
</evidence>
<reference evidence="6 7" key="1">
    <citation type="submission" date="2019-04" db="EMBL/GenBank/DDBJ databases">
        <authorList>
            <person name="Feng G."/>
            <person name="Zhang J."/>
            <person name="Zhu H."/>
        </authorList>
    </citation>
    <scope>NUCLEOTIDE SEQUENCE [LARGE SCALE GENOMIC DNA]</scope>
    <source>
        <strain evidence="6 7">JCM 19491</strain>
    </source>
</reference>
<comment type="catalytic activity">
    <reaction evidence="1">
        <text>ATP + protein L-histidine = ADP + protein N-phospho-L-histidine.</text>
        <dbReference type="EC" id="2.7.13.3"/>
    </reaction>
</comment>
<proteinExistence type="predicted"/>
<dbReference type="InterPro" id="IPR003594">
    <property type="entry name" value="HATPase_dom"/>
</dbReference>
<dbReference type="Gene3D" id="3.30.565.10">
    <property type="entry name" value="Histidine kinase-like ATPase, C-terminal domain"/>
    <property type="match status" value="1"/>
</dbReference>
<dbReference type="PANTHER" id="PTHR42878:SF15">
    <property type="entry name" value="BACTERIOPHYTOCHROME"/>
    <property type="match status" value="1"/>
</dbReference>
<keyword evidence="7" id="KW-1185">Reference proteome</keyword>
<evidence type="ECO:0000313" key="7">
    <source>
        <dbReference type="Proteomes" id="UP000298284"/>
    </source>
</evidence>
<dbReference type="PANTHER" id="PTHR42878">
    <property type="entry name" value="TWO-COMPONENT HISTIDINE KINASE"/>
    <property type="match status" value="1"/>
</dbReference>
<keyword evidence="4" id="KW-0418">Kinase</keyword>
<dbReference type="InterPro" id="IPR004358">
    <property type="entry name" value="Sig_transdc_His_kin-like_C"/>
</dbReference>
<dbReference type="InterPro" id="IPR050351">
    <property type="entry name" value="BphY/WalK/GraS-like"/>
</dbReference>
<evidence type="ECO:0000259" key="5">
    <source>
        <dbReference type="PROSITE" id="PS50109"/>
    </source>
</evidence>
<accession>A0A4Z0MDR7</accession>
<dbReference type="InterPro" id="IPR036890">
    <property type="entry name" value="HATPase_C_sf"/>
</dbReference>
<dbReference type="GO" id="GO:0007234">
    <property type="term" value="P:osmosensory signaling via phosphorelay pathway"/>
    <property type="evidence" value="ECO:0007669"/>
    <property type="project" value="TreeGrafter"/>
</dbReference>
<gene>
    <name evidence="6" type="ORF">EU557_23030</name>
</gene>
<name>A0A4Z0MDR7_9BACT</name>
<keyword evidence="6" id="KW-0547">Nucleotide-binding</keyword>
<dbReference type="GO" id="GO:0005524">
    <property type="term" value="F:ATP binding"/>
    <property type="evidence" value="ECO:0007669"/>
    <property type="project" value="UniProtKB-KW"/>
</dbReference>
<dbReference type="GO" id="GO:0030295">
    <property type="term" value="F:protein kinase activator activity"/>
    <property type="evidence" value="ECO:0007669"/>
    <property type="project" value="TreeGrafter"/>
</dbReference>
<protein>
    <recommendedName>
        <fullName evidence="2">histidine kinase</fullName>
        <ecNumber evidence="2">2.7.13.3</ecNumber>
    </recommendedName>
</protein>
<dbReference type="PRINTS" id="PR00344">
    <property type="entry name" value="BCTRLSENSOR"/>
</dbReference>
<dbReference type="Proteomes" id="UP000298284">
    <property type="component" value="Unassembled WGS sequence"/>
</dbReference>
<sequence>MLSLGYARAIKDLLISRCSSWQQARLFQLFQRLQTHVEGSGVGLYAVKKIVENAGGTLSVASHEGEGTSFTLTFPA</sequence>
<dbReference type="OrthoDB" id="9766459at2"/>
<dbReference type="EMBL" id="SRKZ01000008">
    <property type="protein sequence ID" value="TGD77651.1"/>
    <property type="molecule type" value="Genomic_DNA"/>
</dbReference>
<dbReference type="GO" id="GO:0000156">
    <property type="term" value="F:phosphorelay response regulator activity"/>
    <property type="evidence" value="ECO:0007669"/>
    <property type="project" value="TreeGrafter"/>
</dbReference>
<evidence type="ECO:0000313" key="6">
    <source>
        <dbReference type="EMBL" id="TGD77651.1"/>
    </source>
</evidence>
<evidence type="ECO:0000256" key="4">
    <source>
        <dbReference type="ARBA" id="ARBA00022777"/>
    </source>
</evidence>
<evidence type="ECO:0000256" key="1">
    <source>
        <dbReference type="ARBA" id="ARBA00000085"/>
    </source>
</evidence>
<comment type="caution">
    <text evidence="6">The sequence shown here is derived from an EMBL/GenBank/DDBJ whole genome shotgun (WGS) entry which is preliminary data.</text>
</comment>
<dbReference type="EC" id="2.7.13.3" evidence="2"/>
<dbReference type="GO" id="GO:0004673">
    <property type="term" value="F:protein histidine kinase activity"/>
    <property type="evidence" value="ECO:0007669"/>
    <property type="project" value="UniProtKB-EC"/>
</dbReference>
<dbReference type="SUPFAM" id="SSF55874">
    <property type="entry name" value="ATPase domain of HSP90 chaperone/DNA topoisomerase II/histidine kinase"/>
    <property type="match status" value="1"/>
</dbReference>
<keyword evidence="3" id="KW-0808">Transferase</keyword>
<dbReference type="PROSITE" id="PS50109">
    <property type="entry name" value="HIS_KIN"/>
    <property type="match status" value="1"/>
</dbReference>
<dbReference type="AlphaFoldDB" id="A0A4Z0MDR7"/>
<organism evidence="6 7">
    <name type="scientific">Hymenobacter wooponensis</name>
    <dbReference type="NCBI Taxonomy" id="1525360"/>
    <lineage>
        <taxon>Bacteria</taxon>
        <taxon>Pseudomonadati</taxon>
        <taxon>Bacteroidota</taxon>
        <taxon>Cytophagia</taxon>
        <taxon>Cytophagales</taxon>
        <taxon>Hymenobacteraceae</taxon>
        <taxon>Hymenobacter</taxon>
    </lineage>
</organism>
<dbReference type="Pfam" id="PF02518">
    <property type="entry name" value="HATPase_c"/>
    <property type="match status" value="1"/>
</dbReference>
<evidence type="ECO:0000256" key="2">
    <source>
        <dbReference type="ARBA" id="ARBA00012438"/>
    </source>
</evidence>
<dbReference type="InterPro" id="IPR005467">
    <property type="entry name" value="His_kinase_dom"/>
</dbReference>